<reference evidence="4" key="1">
    <citation type="journal article" date="2023" name="bioRxiv">
        <title>Improved chromosome-level genome assembly for marigold (Tagetes erecta).</title>
        <authorList>
            <person name="Jiang F."/>
            <person name="Yuan L."/>
            <person name="Wang S."/>
            <person name="Wang H."/>
            <person name="Xu D."/>
            <person name="Wang A."/>
            <person name="Fan W."/>
        </authorList>
    </citation>
    <scope>NUCLEOTIDE SEQUENCE</scope>
    <source>
        <strain evidence="4">WSJ</strain>
        <tissue evidence="4">Leaf</tissue>
    </source>
</reference>
<evidence type="ECO:0000313" key="4">
    <source>
        <dbReference type="EMBL" id="KAK1419446.1"/>
    </source>
</evidence>
<organism evidence="4 5">
    <name type="scientific">Tagetes erecta</name>
    <name type="common">African marigold</name>
    <dbReference type="NCBI Taxonomy" id="13708"/>
    <lineage>
        <taxon>Eukaryota</taxon>
        <taxon>Viridiplantae</taxon>
        <taxon>Streptophyta</taxon>
        <taxon>Embryophyta</taxon>
        <taxon>Tracheophyta</taxon>
        <taxon>Spermatophyta</taxon>
        <taxon>Magnoliopsida</taxon>
        <taxon>eudicotyledons</taxon>
        <taxon>Gunneridae</taxon>
        <taxon>Pentapetalae</taxon>
        <taxon>asterids</taxon>
        <taxon>campanulids</taxon>
        <taxon>Asterales</taxon>
        <taxon>Asteraceae</taxon>
        <taxon>Asteroideae</taxon>
        <taxon>Heliantheae alliance</taxon>
        <taxon>Tageteae</taxon>
        <taxon>Tagetes</taxon>
    </lineage>
</organism>
<proteinExistence type="predicted"/>
<dbReference type="Pfam" id="PF00862">
    <property type="entry name" value="GT-B_Sucrose_synth"/>
    <property type="match status" value="1"/>
</dbReference>
<comment type="caution">
    <text evidence="4">The sequence shown here is derived from an EMBL/GenBank/DDBJ whole genome shotgun (WGS) entry which is preliminary data.</text>
</comment>
<keyword evidence="5" id="KW-1185">Reference proteome</keyword>
<dbReference type="GO" id="GO:0016757">
    <property type="term" value="F:glycosyltransferase activity"/>
    <property type="evidence" value="ECO:0007669"/>
    <property type="project" value="UniProtKB-KW"/>
</dbReference>
<dbReference type="Proteomes" id="UP001229421">
    <property type="component" value="Unassembled WGS sequence"/>
</dbReference>
<evidence type="ECO:0000259" key="3">
    <source>
        <dbReference type="Pfam" id="PF00862"/>
    </source>
</evidence>
<dbReference type="AlphaFoldDB" id="A0AAD8NSW7"/>
<keyword evidence="1" id="KW-0328">Glycosyltransferase</keyword>
<keyword evidence="2" id="KW-0808">Transferase</keyword>
<protein>
    <recommendedName>
        <fullName evidence="3">Sucrose synthase first GT-B domain-containing protein</fullName>
    </recommendedName>
</protein>
<accession>A0AAD8NSW7</accession>
<dbReference type="EMBL" id="JAUHHV010000007">
    <property type="protein sequence ID" value="KAK1419446.1"/>
    <property type="molecule type" value="Genomic_DNA"/>
</dbReference>
<dbReference type="InterPro" id="IPR000368">
    <property type="entry name" value="Sucrose_synth_GT-B1"/>
</dbReference>
<evidence type="ECO:0000256" key="1">
    <source>
        <dbReference type="ARBA" id="ARBA00022676"/>
    </source>
</evidence>
<gene>
    <name evidence="4" type="ORF">QVD17_28613</name>
</gene>
<name>A0AAD8NSW7_TARER</name>
<sequence>MPKLFAAAAAVYMCCGGWVEGGDRCIAHALEKTKYLDSDSYWKNFEEKTFQEIAGRRRPPPCKSGDIVLCRNGRLQFAAVVVYNL</sequence>
<evidence type="ECO:0000313" key="5">
    <source>
        <dbReference type="Proteomes" id="UP001229421"/>
    </source>
</evidence>
<evidence type="ECO:0000256" key="2">
    <source>
        <dbReference type="ARBA" id="ARBA00022679"/>
    </source>
</evidence>
<feature type="domain" description="Sucrose synthase first GT-B" evidence="3">
    <location>
        <begin position="25"/>
        <end position="49"/>
    </location>
</feature>